<comment type="caution">
    <text evidence="2">The sequence shown here is derived from an EMBL/GenBank/DDBJ whole genome shotgun (WGS) entry which is preliminary data.</text>
</comment>
<evidence type="ECO:0000313" key="2">
    <source>
        <dbReference type="EMBL" id="MBB3712007.1"/>
    </source>
</evidence>
<feature type="compositionally biased region" description="Basic and acidic residues" evidence="1">
    <location>
        <begin position="30"/>
        <end position="46"/>
    </location>
</feature>
<sequence length="56" mass="6248">MDGGLANPRCVVAAQRDCAQNMREATPAEPEMRQPRADREDNHAPDIRMPSVMANR</sequence>
<name>A0ABR6HN75_9RHOB</name>
<evidence type="ECO:0000313" key="3">
    <source>
        <dbReference type="Proteomes" id="UP000576152"/>
    </source>
</evidence>
<dbReference type="EMBL" id="JACIBX010000004">
    <property type="protein sequence ID" value="MBB3712007.1"/>
    <property type="molecule type" value="Genomic_DNA"/>
</dbReference>
<accession>A0ABR6HN75</accession>
<proteinExistence type="predicted"/>
<evidence type="ECO:0000256" key="1">
    <source>
        <dbReference type="SAM" id="MobiDB-lite"/>
    </source>
</evidence>
<protein>
    <submittedName>
        <fullName evidence="2">Uncharacterized protein</fullName>
    </submittedName>
</protein>
<dbReference type="Proteomes" id="UP000576152">
    <property type="component" value="Unassembled WGS sequence"/>
</dbReference>
<keyword evidence="3" id="KW-1185">Reference proteome</keyword>
<gene>
    <name evidence="2" type="ORF">FHS00_001583</name>
</gene>
<feature type="region of interest" description="Disordered" evidence="1">
    <location>
        <begin position="24"/>
        <end position="56"/>
    </location>
</feature>
<organism evidence="2 3">
    <name type="scientific">Limimaricola variabilis</name>
    <dbReference type="NCBI Taxonomy" id="1492771"/>
    <lineage>
        <taxon>Bacteria</taxon>
        <taxon>Pseudomonadati</taxon>
        <taxon>Pseudomonadota</taxon>
        <taxon>Alphaproteobacteria</taxon>
        <taxon>Rhodobacterales</taxon>
        <taxon>Paracoccaceae</taxon>
        <taxon>Limimaricola</taxon>
    </lineage>
</organism>
<reference evidence="2 3" key="1">
    <citation type="submission" date="2020-08" db="EMBL/GenBank/DDBJ databases">
        <title>Genomic Encyclopedia of Type Strains, Phase III (KMG-III): the genomes of soil and plant-associated and newly described type strains.</title>
        <authorList>
            <person name="Whitman W."/>
        </authorList>
    </citation>
    <scope>NUCLEOTIDE SEQUENCE [LARGE SCALE GENOMIC DNA]</scope>
    <source>
        <strain evidence="2 3">CECT 8572</strain>
    </source>
</reference>